<gene>
    <name evidence="2" type="ORF">A2Z10_02725</name>
</gene>
<dbReference type="InterPro" id="IPR044020">
    <property type="entry name" value="DUF5676"/>
</dbReference>
<keyword evidence="1" id="KW-1133">Transmembrane helix</keyword>
<accession>A0A1F5B181</accession>
<dbReference type="Proteomes" id="UP000176639">
    <property type="component" value="Unassembled WGS sequence"/>
</dbReference>
<keyword evidence="1" id="KW-0472">Membrane</keyword>
<keyword evidence="1" id="KW-0812">Transmembrane</keyword>
<proteinExistence type="predicted"/>
<evidence type="ECO:0000313" key="2">
    <source>
        <dbReference type="EMBL" id="OGD24294.1"/>
    </source>
</evidence>
<evidence type="ECO:0000313" key="3">
    <source>
        <dbReference type="Proteomes" id="UP000176639"/>
    </source>
</evidence>
<sequence length="87" mass="9739">MQFNAQKFALAATITMGIAYVICAAFTALNPELAMKFLGWIIHLTNVDKFTAIEVTFGSFIASLVPILAYTYFGAYLFAWLYNKLNK</sequence>
<name>A0A1F5B181_9BACT</name>
<evidence type="ECO:0000256" key="1">
    <source>
        <dbReference type="SAM" id="Phobius"/>
    </source>
</evidence>
<protein>
    <submittedName>
        <fullName evidence="2">Uncharacterized protein</fullName>
    </submittedName>
</protein>
<feature type="transmembrane region" description="Helical" evidence="1">
    <location>
        <begin position="7"/>
        <end position="29"/>
    </location>
</feature>
<dbReference type="AlphaFoldDB" id="A0A1F5B181"/>
<comment type="caution">
    <text evidence="2">The sequence shown here is derived from an EMBL/GenBank/DDBJ whole genome shotgun (WGS) entry which is preliminary data.</text>
</comment>
<organism evidence="2 3">
    <name type="scientific">Candidatus Azambacteria bacterium RBG_16_47_10</name>
    <dbReference type="NCBI Taxonomy" id="1797292"/>
    <lineage>
        <taxon>Bacteria</taxon>
        <taxon>Candidatus Azamiibacteriota</taxon>
    </lineage>
</organism>
<feature type="transmembrane region" description="Helical" evidence="1">
    <location>
        <begin position="60"/>
        <end position="82"/>
    </location>
</feature>
<reference evidence="2 3" key="1">
    <citation type="journal article" date="2016" name="Nat. Commun.">
        <title>Thousands of microbial genomes shed light on interconnected biogeochemical processes in an aquifer system.</title>
        <authorList>
            <person name="Anantharaman K."/>
            <person name="Brown C.T."/>
            <person name="Hug L.A."/>
            <person name="Sharon I."/>
            <person name="Castelle C.J."/>
            <person name="Probst A.J."/>
            <person name="Thomas B.C."/>
            <person name="Singh A."/>
            <person name="Wilkins M.J."/>
            <person name="Karaoz U."/>
            <person name="Brodie E.L."/>
            <person name="Williams K.H."/>
            <person name="Hubbard S.S."/>
            <person name="Banfield J.F."/>
        </authorList>
    </citation>
    <scope>NUCLEOTIDE SEQUENCE [LARGE SCALE GENOMIC DNA]</scope>
</reference>
<dbReference type="Pfam" id="PF18926">
    <property type="entry name" value="DUF5676"/>
    <property type="match status" value="1"/>
</dbReference>
<dbReference type="EMBL" id="MEYI01000007">
    <property type="protein sequence ID" value="OGD24294.1"/>
    <property type="molecule type" value="Genomic_DNA"/>
</dbReference>